<evidence type="ECO:0000259" key="3">
    <source>
        <dbReference type="Pfam" id="PF03061"/>
    </source>
</evidence>
<feature type="domain" description="Thioesterase" evidence="3">
    <location>
        <begin position="52"/>
        <end position="123"/>
    </location>
</feature>
<dbReference type="PANTHER" id="PTHR21660:SF1">
    <property type="entry name" value="ACYL-COENZYME A THIOESTERASE 13"/>
    <property type="match status" value="1"/>
</dbReference>
<keyword evidence="2" id="KW-0378">Hydrolase</keyword>
<evidence type="ECO:0000256" key="1">
    <source>
        <dbReference type="ARBA" id="ARBA00008324"/>
    </source>
</evidence>
<dbReference type="Pfam" id="PF03061">
    <property type="entry name" value="4HBT"/>
    <property type="match status" value="1"/>
</dbReference>
<reference evidence="4" key="1">
    <citation type="journal article" date="2014" name="Int. J. Syst. Evol. Microbiol.">
        <title>Complete genome sequence of Corynebacterium casei LMG S-19264T (=DSM 44701T), isolated from a smear-ripened cheese.</title>
        <authorList>
            <consortium name="US DOE Joint Genome Institute (JGI-PGF)"/>
            <person name="Walter F."/>
            <person name="Albersmeier A."/>
            <person name="Kalinowski J."/>
            <person name="Ruckert C."/>
        </authorList>
    </citation>
    <scope>NUCLEOTIDE SEQUENCE</scope>
    <source>
        <strain evidence="4">CGMCC 1.12919</strain>
    </source>
</reference>
<comment type="caution">
    <text evidence="4">The sequence shown here is derived from an EMBL/GenBank/DDBJ whole genome shotgun (WGS) entry which is preliminary data.</text>
</comment>
<dbReference type="Gene3D" id="3.10.129.10">
    <property type="entry name" value="Hotdog Thioesterase"/>
    <property type="match status" value="1"/>
</dbReference>
<accession>A0A916XKY1</accession>
<dbReference type="EMBL" id="BMGG01000007">
    <property type="protein sequence ID" value="GGC79751.1"/>
    <property type="molecule type" value="Genomic_DNA"/>
</dbReference>
<sequence length="139" mass="14461">MTTETNEATERLRAINGSAAFNRWAAFAVADAGPGRAELHLAWREEFGQYAGFLHAGMLGALIDTACGFAAATQVGPVLASHFAVNCLAPAVGESFIATASVVKAGRRQVFARAEVTAVTGTERKLVATGETILVPIEG</sequence>
<dbReference type="Proteomes" id="UP000637002">
    <property type="component" value="Unassembled WGS sequence"/>
</dbReference>
<reference evidence="4" key="2">
    <citation type="submission" date="2020-09" db="EMBL/GenBank/DDBJ databases">
        <authorList>
            <person name="Sun Q."/>
            <person name="Zhou Y."/>
        </authorList>
    </citation>
    <scope>NUCLEOTIDE SEQUENCE</scope>
    <source>
        <strain evidence="4">CGMCC 1.12919</strain>
    </source>
</reference>
<dbReference type="InterPro" id="IPR029069">
    <property type="entry name" value="HotDog_dom_sf"/>
</dbReference>
<dbReference type="GO" id="GO:0047617">
    <property type="term" value="F:fatty acyl-CoA hydrolase activity"/>
    <property type="evidence" value="ECO:0007669"/>
    <property type="project" value="InterPro"/>
</dbReference>
<comment type="similarity">
    <text evidence="1">Belongs to the thioesterase PaaI family.</text>
</comment>
<dbReference type="CDD" id="cd03443">
    <property type="entry name" value="PaaI_thioesterase"/>
    <property type="match status" value="1"/>
</dbReference>
<dbReference type="InterPro" id="IPR003736">
    <property type="entry name" value="PAAI_dom"/>
</dbReference>
<dbReference type="SUPFAM" id="SSF54637">
    <property type="entry name" value="Thioesterase/thiol ester dehydrase-isomerase"/>
    <property type="match status" value="1"/>
</dbReference>
<dbReference type="AlphaFoldDB" id="A0A916XKY1"/>
<keyword evidence="5" id="KW-1185">Reference proteome</keyword>
<dbReference type="InterPro" id="IPR006683">
    <property type="entry name" value="Thioestr_dom"/>
</dbReference>
<evidence type="ECO:0000313" key="4">
    <source>
        <dbReference type="EMBL" id="GGC79751.1"/>
    </source>
</evidence>
<dbReference type="PANTHER" id="PTHR21660">
    <property type="entry name" value="THIOESTERASE SUPERFAMILY MEMBER-RELATED"/>
    <property type="match status" value="1"/>
</dbReference>
<name>A0A916XKY1_9HYPH</name>
<dbReference type="NCBIfam" id="TIGR00369">
    <property type="entry name" value="unchar_dom_1"/>
    <property type="match status" value="1"/>
</dbReference>
<dbReference type="RefSeq" id="WP_188611143.1">
    <property type="nucleotide sequence ID" value="NZ_BMGG01000007.1"/>
</dbReference>
<organism evidence="4 5">
    <name type="scientific">Chelatococcus reniformis</name>
    <dbReference type="NCBI Taxonomy" id="1494448"/>
    <lineage>
        <taxon>Bacteria</taxon>
        <taxon>Pseudomonadati</taxon>
        <taxon>Pseudomonadota</taxon>
        <taxon>Alphaproteobacteria</taxon>
        <taxon>Hyphomicrobiales</taxon>
        <taxon>Chelatococcaceae</taxon>
        <taxon>Chelatococcus</taxon>
    </lineage>
</organism>
<dbReference type="InterPro" id="IPR039298">
    <property type="entry name" value="ACOT13"/>
</dbReference>
<evidence type="ECO:0000256" key="2">
    <source>
        <dbReference type="ARBA" id="ARBA00022801"/>
    </source>
</evidence>
<proteinExistence type="inferred from homology"/>
<evidence type="ECO:0000313" key="5">
    <source>
        <dbReference type="Proteomes" id="UP000637002"/>
    </source>
</evidence>
<gene>
    <name evidence="4" type="ORF">GCM10010994_42230</name>
</gene>
<protein>
    <recommendedName>
        <fullName evidence="3">Thioesterase domain-containing protein</fullName>
    </recommendedName>
</protein>